<feature type="binding site" evidence="5">
    <location>
        <begin position="189"/>
        <end position="192"/>
    </location>
    <ligand>
        <name>substrate</name>
    </ligand>
</feature>
<dbReference type="SUPFAM" id="SSF53335">
    <property type="entry name" value="S-adenosyl-L-methionine-dependent methyltransferases"/>
    <property type="match status" value="1"/>
</dbReference>
<comment type="caution">
    <text evidence="5">Lacks conserved residue(s) required for the propagation of feature annotation.</text>
</comment>
<evidence type="ECO:0000259" key="7">
    <source>
        <dbReference type="Pfam" id="PF17827"/>
    </source>
</evidence>
<evidence type="ECO:0000259" key="6">
    <source>
        <dbReference type="Pfam" id="PF05175"/>
    </source>
</evidence>
<dbReference type="PANTHER" id="PTHR18895:SF74">
    <property type="entry name" value="MTRF1L RELEASE FACTOR GLUTAMINE METHYLTRANSFERASE"/>
    <property type="match status" value="1"/>
</dbReference>
<evidence type="ECO:0000256" key="3">
    <source>
        <dbReference type="ARBA" id="ARBA00022691"/>
    </source>
</evidence>
<protein>
    <recommendedName>
        <fullName evidence="5">Release factor glutamine methyltransferase</fullName>
        <shortName evidence="5">RF MTase</shortName>
        <ecNumber evidence="5">2.1.1.297</ecNumber>
    </recommendedName>
    <alternativeName>
        <fullName evidence="5">N5-glutamine methyltransferase PrmC</fullName>
    </alternativeName>
    <alternativeName>
        <fullName evidence="5">Protein-(glutamine-N5) MTase PrmC</fullName>
    </alternativeName>
    <alternativeName>
        <fullName evidence="5">Protein-glutamine N-methyltransferase PrmC</fullName>
    </alternativeName>
</protein>
<dbReference type="HAMAP" id="MF_02126">
    <property type="entry name" value="RF_methyltr_PrmC"/>
    <property type="match status" value="1"/>
</dbReference>
<dbReference type="NCBIfam" id="TIGR03534">
    <property type="entry name" value="RF_mod_PrmC"/>
    <property type="match status" value="1"/>
</dbReference>
<dbReference type="Proteomes" id="UP000322139">
    <property type="component" value="Unassembled WGS sequence"/>
</dbReference>
<dbReference type="Pfam" id="PF05175">
    <property type="entry name" value="MTS"/>
    <property type="match status" value="1"/>
</dbReference>
<dbReference type="Gene3D" id="1.10.8.10">
    <property type="entry name" value="DNA helicase RuvA subunit, C-terminal domain"/>
    <property type="match status" value="1"/>
</dbReference>
<dbReference type="GO" id="GO:0003676">
    <property type="term" value="F:nucleic acid binding"/>
    <property type="evidence" value="ECO:0007669"/>
    <property type="project" value="InterPro"/>
</dbReference>
<proteinExistence type="inferred from homology"/>
<gene>
    <name evidence="5 8" type="primary">prmC</name>
    <name evidence="8" type="ORF">FZD51_15950</name>
</gene>
<feature type="domain" description="Methyltransferase small" evidence="6">
    <location>
        <begin position="114"/>
        <end position="192"/>
    </location>
</feature>
<feature type="domain" description="Release factor glutamine methyltransferase N-terminal" evidence="7">
    <location>
        <begin position="5"/>
        <end position="73"/>
    </location>
</feature>
<dbReference type="InterPro" id="IPR019874">
    <property type="entry name" value="RF_methyltr_PrmC"/>
</dbReference>
<dbReference type="InterPro" id="IPR004556">
    <property type="entry name" value="HemK-like"/>
</dbReference>
<dbReference type="CDD" id="cd02440">
    <property type="entry name" value="AdoMet_MTases"/>
    <property type="match status" value="1"/>
</dbReference>
<name>A0A5D4RAN4_9BACI</name>
<keyword evidence="3 5" id="KW-0949">S-adenosyl-L-methionine</keyword>
<evidence type="ECO:0000256" key="4">
    <source>
        <dbReference type="ARBA" id="ARBA00048391"/>
    </source>
</evidence>
<keyword evidence="2 5" id="KW-0808">Transferase</keyword>
<dbReference type="PANTHER" id="PTHR18895">
    <property type="entry name" value="HEMK METHYLTRANSFERASE"/>
    <property type="match status" value="1"/>
</dbReference>
<dbReference type="InterPro" id="IPR029063">
    <property type="entry name" value="SAM-dependent_MTases_sf"/>
</dbReference>
<dbReference type="InterPro" id="IPR040758">
    <property type="entry name" value="PrmC_N"/>
</dbReference>
<dbReference type="Gene3D" id="3.40.50.150">
    <property type="entry name" value="Vaccinia Virus protein VP39"/>
    <property type="match status" value="1"/>
</dbReference>
<dbReference type="Pfam" id="PF17827">
    <property type="entry name" value="PrmC_N"/>
    <property type="match status" value="1"/>
</dbReference>
<dbReference type="NCBIfam" id="TIGR00536">
    <property type="entry name" value="hemK_fam"/>
    <property type="match status" value="1"/>
</dbReference>
<dbReference type="InterPro" id="IPR002052">
    <property type="entry name" value="DNA_methylase_N6_adenine_CS"/>
</dbReference>
<comment type="caution">
    <text evidence="8">The sequence shown here is derived from an EMBL/GenBank/DDBJ whole genome shotgun (WGS) entry which is preliminary data.</text>
</comment>
<evidence type="ECO:0000256" key="2">
    <source>
        <dbReference type="ARBA" id="ARBA00022679"/>
    </source>
</evidence>
<evidence type="ECO:0000256" key="5">
    <source>
        <dbReference type="HAMAP-Rule" id="MF_02126"/>
    </source>
</evidence>
<dbReference type="GO" id="GO:0102559">
    <property type="term" value="F:peptide chain release factor N(5)-glutamine methyltransferase activity"/>
    <property type="evidence" value="ECO:0007669"/>
    <property type="project" value="UniProtKB-EC"/>
</dbReference>
<comment type="catalytic activity">
    <reaction evidence="4 5">
        <text>L-glutaminyl-[peptide chain release factor] + S-adenosyl-L-methionine = N(5)-methyl-L-glutaminyl-[peptide chain release factor] + S-adenosyl-L-homocysteine + H(+)</text>
        <dbReference type="Rhea" id="RHEA:42896"/>
        <dbReference type="Rhea" id="RHEA-COMP:10271"/>
        <dbReference type="Rhea" id="RHEA-COMP:10272"/>
        <dbReference type="ChEBI" id="CHEBI:15378"/>
        <dbReference type="ChEBI" id="CHEBI:30011"/>
        <dbReference type="ChEBI" id="CHEBI:57856"/>
        <dbReference type="ChEBI" id="CHEBI:59789"/>
        <dbReference type="ChEBI" id="CHEBI:61891"/>
        <dbReference type="EC" id="2.1.1.297"/>
    </reaction>
</comment>
<keyword evidence="1 5" id="KW-0489">Methyltransferase</keyword>
<feature type="binding site" evidence="5">
    <location>
        <position position="189"/>
    </location>
    <ligand>
        <name>S-adenosyl-L-methionine</name>
        <dbReference type="ChEBI" id="CHEBI:59789"/>
    </ligand>
</feature>
<dbReference type="InterPro" id="IPR050320">
    <property type="entry name" value="N5-glutamine_MTase"/>
</dbReference>
<evidence type="ECO:0000313" key="8">
    <source>
        <dbReference type="EMBL" id="TYS47084.1"/>
    </source>
</evidence>
<dbReference type="AlphaFoldDB" id="A0A5D4RAN4"/>
<evidence type="ECO:0000313" key="9">
    <source>
        <dbReference type="Proteomes" id="UP000322139"/>
    </source>
</evidence>
<feature type="binding site" evidence="5">
    <location>
        <position position="145"/>
    </location>
    <ligand>
        <name>S-adenosyl-L-methionine</name>
        <dbReference type="ChEBI" id="CHEBI:59789"/>
    </ligand>
</feature>
<sequence>MKVYEALKWASSFLETAGRDSNAGEILLGHFLKMSRSRLLAEMREELDPRIQGAFKEAVQLHADGRPVQYIIGKEEFYGRTFIVNENVLIPRPETEELVLEALKRKEKLFGREAAPAAADIGTGSGAIAVTLKLESPDLQVTATDVYGPSLDTAKENADKNGAEIEFILGDLLQPFIKESRNFDIIISNPPYIPLSDMEGMSEVVTENEPHRALFAGQDGLDLYRRFMEELPLVLKEKSLVGFEVGAGQSKAVSELLRTAFPDANIDIVYDINGKDRMVFAEIGWHFDGVKKDS</sequence>
<organism evidence="8 9">
    <name type="scientific">Bacillus infantis</name>
    <dbReference type="NCBI Taxonomy" id="324767"/>
    <lineage>
        <taxon>Bacteria</taxon>
        <taxon>Bacillati</taxon>
        <taxon>Bacillota</taxon>
        <taxon>Bacilli</taxon>
        <taxon>Bacillales</taxon>
        <taxon>Bacillaceae</taxon>
        <taxon>Bacillus</taxon>
    </lineage>
</organism>
<dbReference type="PROSITE" id="PS00092">
    <property type="entry name" value="N6_MTASE"/>
    <property type="match status" value="1"/>
</dbReference>
<dbReference type="EC" id="2.1.1.297" evidence="5"/>
<comment type="similarity">
    <text evidence="5">Belongs to the protein N5-glutamine methyltransferase family. PrmC subfamily.</text>
</comment>
<feature type="binding site" evidence="5">
    <location>
        <begin position="122"/>
        <end position="126"/>
    </location>
    <ligand>
        <name>S-adenosyl-L-methionine</name>
        <dbReference type="ChEBI" id="CHEBI:59789"/>
    </ligand>
</feature>
<accession>A0A5D4RAN4</accession>
<reference evidence="8 9" key="1">
    <citation type="submission" date="2019-08" db="EMBL/GenBank/DDBJ databases">
        <title>Bacillus genomes from the desert of Cuatro Cienegas, Coahuila.</title>
        <authorList>
            <person name="Olmedo-Alvarez G."/>
        </authorList>
    </citation>
    <scope>NUCLEOTIDE SEQUENCE [LARGE SCALE GENOMIC DNA]</scope>
    <source>
        <strain evidence="8 9">CH446_14T</strain>
    </source>
</reference>
<dbReference type="GO" id="GO:0032259">
    <property type="term" value="P:methylation"/>
    <property type="evidence" value="ECO:0007669"/>
    <property type="project" value="UniProtKB-KW"/>
</dbReference>
<comment type="function">
    <text evidence="5">Methylates the class 1 translation termination release factors RF1/PrfA and RF2/PrfB on the glutamine residue of the universally conserved GGQ motif.</text>
</comment>
<evidence type="ECO:0000256" key="1">
    <source>
        <dbReference type="ARBA" id="ARBA00022603"/>
    </source>
</evidence>
<dbReference type="InterPro" id="IPR007848">
    <property type="entry name" value="Small_mtfrase_dom"/>
</dbReference>
<dbReference type="EMBL" id="VTER01000007">
    <property type="protein sequence ID" value="TYS47084.1"/>
    <property type="molecule type" value="Genomic_DNA"/>
</dbReference>